<dbReference type="GO" id="GO:0040003">
    <property type="term" value="P:chitin-based cuticle development"/>
    <property type="evidence" value="ECO:0007669"/>
    <property type="project" value="TreeGrafter"/>
</dbReference>
<evidence type="ECO:0000256" key="1">
    <source>
        <dbReference type="SAM" id="SignalP"/>
    </source>
</evidence>
<evidence type="ECO:0000313" key="3">
    <source>
        <dbReference type="Proteomes" id="UP000515160"/>
    </source>
</evidence>
<dbReference type="SMART" id="SM00690">
    <property type="entry name" value="DM5"/>
    <property type="match status" value="1"/>
</dbReference>
<proteinExistence type="predicted"/>
<dbReference type="Proteomes" id="UP000515160">
    <property type="component" value="Chromosome 2R"/>
</dbReference>
<dbReference type="OrthoDB" id="7972941at2759"/>
<dbReference type="GO" id="GO:0062129">
    <property type="term" value="C:chitin-based extracellular matrix"/>
    <property type="evidence" value="ECO:0007669"/>
    <property type="project" value="TreeGrafter"/>
</dbReference>
<evidence type="ECO:0000259" key="2">
    <source>
        <dbReference type="SMART" id="SM00690"/>
    </source>
</evidence>
<dbReference type="RefSeq" id="XP_034112618.2">
    <property type="nucleotide sequence ID" value="XM_034256727.2"/>
</dbReference>
<feature type="chain" id="PRO_5038540577" evidence="1">
    <location>
        <begin position="19"/>
        <end position="233"/>
    </location>
</feature>
<feature type="domain" description="DUF243" evidence="2">
    <location>
        <begin position="34"/>
        <end position="135"/>
    </location>
</feature>
<sequence>MQALMKLGLFLCFSHALAVNNAYLPASENYAQHNPLATEYYSYTAPAEDDQSLPLQAAARQLAKAFTPPQQVVFIRTPETNLFTLTAKQLAAQNALDIYVLQRQMDTASLEQQRAAIEQQAGHKPSVHFVKYRTPEDVTRALNSLRSGYDQLPGKTSVHAVETAKVIQLNPAVTAAPLPPPPPPQYRQQPSEQVVFKILPKGGVDYETHEQANELETAKLQALFRQYLPTGQR</sequence>
<evidence type="ECO:0000313" key="4">
    <source>
        <dbReference type="RefSeq" id="XP_034112618.2"/>
    </source>
</evidence>
<keyword evidence="1" id="KW-0732">Signal</keyword>
<dbReference type="AlphaFoldDB" id="A0A6P8XIS9"/>
<dbReference type="PANTHER" id="PTHR31927:SF2">
    <property type="entry name" value="FI07246P-RELATED"/>
    <property type="match status" value="1"/>
</dbReference>
<dbReference type="GeneID" id="117573500"/>
<dbReference type="Pfam" id="PF03103">
    <property type="entry name" value="DUF243"/>
    <property type="match status" value="1"/>
</dbReference>
<reference evidence="4" key="1">
    <citation type="submission" date="2025-08" db="UniProtKB">
        <authorList>
            <consortium name="RefSeq"/>
        </authorList>
    </citation>
    <scope>IDENTIFICATION</scope>
    <source>
        <strain evidence="4">15112-1751.03</strain>
        <tissue evidence="4">Whole Adult</tissue>
    </source>
</reference>
<dbReference type="InterPro" id="IPR004145">
    <property type="entry name" value="DUF243"/>
</dbReference>
<dbReference type="GO" id="GO:0008010">
    <property type="term" value="F:structural constituent of chitin-based larval cuticle"/>
    <property type="evidence" value="ECO:0007669"/>
    <property type="project" value="TreeGrafter"/>
</dbReference>
<keyword evidence="3" id="KW-1185">Reference proteome</keyword>
<name>A0A6P8XIS9_DROAB</name>
<gene>
    <name evidence="4" type="primary">LOC117573500</name>
</gene>
<organism evidence="3 4">
    <name type="scientific">Drosophila albomicans</name>
    <name type="common">Fruit fly</name>
    <dbReference type="NCBI Taxonomy" id="7291"/>
    <lineage>
        <taxon>Eukaryota</taxon>
        <taxon>Metazoa</taxon>
        <taxon>Ecdysozoa</taxon>
        <taxon>Arthropoda</taxon>
        <taxon>Hexapoda</taxon>
        <taxon>Insecta</taxon>
        <taxon>Pterygota</taxon>
        <taxon>Neoptera</taxon>
        <taxon>Endopterygota</taxon>
        <taxon>Diptera</taxon>
        <taxon>Brachycera</taxon>
        <taxon>Muscomorpha</taxon>
        <taxon>Ephydroidea</taxon>
        <taxon>Drosophilidae</taxon>
        <taxon>Drosophila</taxon>
    </lineage>
</organism>
<feature type="signal peptide" evidence="1">
    <location>
        <begin position="1"/>
        <end position="18"/>
    </location>
</feature>
<protein>
    <submittedName>
        <fullName evidence="4">Uncharacterized protein LOC117573500</fullName>
    </submittedName>
</protein>
<accession>A0A6P8XIS9</accession>
<dbReference type="PANTHER" id="PTHR31927">
    <property type="entry name" value="FI07246P-RELATED-RELATED"/>
    <property type="match status" value="1"/>
</dbReference>